<comment type="caution">
    <text evidence="2">The sequence shown here is derived from an EMBL/GenBank/DDBJ whole genome shotgun (WGS) entry which is preliminary data.</text>
</comment>
<dbReference type="InterPro" id="IPR052077">
    <property type="entry name" value="CcrZ_PhaseVar_Mediator"/>
</dbReference>
<dbReference type="AlphaFoldDB" id="A0A7W3ITT0"/>
<keyword evidence="2" id="KW-0808">Transferase</keyword>
<sequence>MSPASPVTPALDGAAVARRFGLGRVRSFAGPVAAGETGEVWRLAAGGRDFAVKRSRSAWAVGLTEERAEVVVRFQQEAARRGVPTPSVHRTTDGAASARFDGLPVRVYGWVELDAPDPGIDPGRVGRLVASVHRAVLPADGPVEPWFTEPLGAARWDELVSGLARAGAPAAAGFAAYRDGLVDLERSYQPSRAVQLCHRDLWADNVLGTADGDLCVIDWDNAGPGDPDQELAFCVAEFARGDVRRARRLVAAYREAGGLGRITAPGDFTMPAAVLGHIAEMWVDRRLAPTALHPVELCDARLTEFLTDPLTPGVVAALVEAVADL</sequence>
<dbReference type="Pfam" id="PF01636">
    <property type="entry name" value="APH"/>
    <property type="match status" value="1"/>
</dbReference>
<gene>
    <name evidence="2" type="ORF">FHX74_002708</name>
</gene>
<dbReference type="PANTHER" id="PTHR40086">
    <property type="entry name" value="PHOSPHOTRANSFERASE YTMP-RELATED"/>
    <property type="match status" value="1"/>
</dbReference>
<dbReference type="Gene3D" id="3.90.1200.10">
    <property type="match status" value="1"/>
</dbReference>
<dbReference type="SUPFAM" id="SSF56112">
    <property type="entry name" value="Protein kinase-like (PK-like)"/>
    <property type="match status" value="1"/>
</dbReference>
<accession>A0A7W3ITT0</accession>
<dbReference type="InterPro" id="IPR002575">
    <property type="entry name" value="Aminoglycoside_PTrfase"/>
</dbReference>
<organism evidence="2 3">
    <name type="scientific">Microlunatus kandeliicorticis</name>
    <dbReference type="NCBI Taxonomy" id="1759536"/>
    <lineage>
        <taxon>Bacteria</taxon>
        <taxon>Bacillati</taxon>
        <taxon>Actinomycetota</taxon>
        <taxon>Actinomycetes</taxon>
        <taxon>Propionibacteriales</taxon>
        <taxon>Propionibacteriaceae</taxon>
        <taxon>Microlunatus</taxon>
    </lineage>
</organism>
<dbReference type="Proteomes" id="UP000523079">
    <property type="component" value="Unassembled WGS sequence"/>
</dbReference>
<dbReference type="GO" id="GO:0016301">
    <property type="term" value="F:kinase activity"/>
    <property type="evidence" value="ECO:0007669"/>
    <property type="project" value="UniProtKB-KW"/>
</dbReference>
<name>A0A7W3ITT0_9ACTN</name>
<evidence type="ECO:0000259" key="1">
    <source>
        <dbReference type="Pfam" id="PF01636"/>
    </source>
</evidence>
<feature type="domain" description="Aminoglycoside phosphotransferase" evidence="1">
    <location>
        <begin position="31"/>
        <end position="257"/>
    </location>
</feature>
<dbReference type="EMBL" id="JACGWT010000004">
    <property type="protein sequence ID" value="MBA8795080.1"/>
    <property type="molecule type" value="Genomic_DNA"/>
</dbReference>
<evidence type="ECO:0000313" key="3">
    <source>
        <dbReference type="Proteomes" id="UP000523079"/>
    </source>
</evidence>
<dbReference type="RefSeq" id="WP_182560686.1">
    <property type="nucleotide sequence ID" value="NZ_JACGWT010000004.1"/>
</dbReference>
<dbReference type="InterPro" id="IPR011009">
    <property type="entry name" value="Kinase-like_dom_sf"/>
</dbReference>
<proteinExistence type="predicted"/>
<evidence type="ECO:0000313" key="2">
    <source>
        <dbReference type="EMBL" id="MBA8795080.1"/>
    </source>
</evidence>
<keyword evidence="2" id="KW-0418">Kinase</keyword>
<keyword evidence="3" id="KW-1185">Reference proteome</keyword>
<reference evidence="2 3" key="1">
    <citation type="submission" date="2020-07" db="EMBL/GenBank/DDBJ databases">
        <title>Sequencing the genomes of 1000 actinobacteria strains.</title>
        <authorList>
            <person name="Klenk H.-P."/>
        </authorList>
    </citation>
    <scope>NUCLEOTIDE SEQUENCE [LARGE SCALE GENOMIC DNA]</scope>
    <source>
        <strain evidence="2 3">DSM 100723</strain>
    </source>
</reference>
<protein>
    <submittedName>
        <fullName evidence="2">Ser/Thr protein kinase RdoA (MazF antagonist)</fullName>
    </submittedName>
</protein>
<dbReference type="PANTHER" id="PTHR40086:SF1">
    <property type="entry name" value="CELL CYCLE REGULATOR CCRZ"/>
    <property type="match status" value="1"/>
</dbReference>